<accession>A0A0F9JC45</accession>
<sequence>MEMDTKEMKAHKAHVILQPLHASMGKEAFAGMMKGIMLCNADPEMWYALIRAVESDEPDEVKGGIIYLQRDADELSFEARKVWDA</sequence>
<gene>
    <name evidence="1" type="ORF">LCGC14_1474200</name>
</gene>
<proteinExistence type="predicted"/>
<name>A0A0F9JC45_9ZZZZ</name>
<protein>
    <submittedName>
        <fullName evidence="1">Uncharacterized protein</fullName>
    </submittedName>
</protein>
<comment type="caution">
    <text evidence="1">The sequence shown here is derived from an EMBL/GenBank/DDBJ whole genome shotgun (WGS) entry which is preliminary data.</text>
</comment>
<reference evidence="1" key="1">
    <citation type="journal article" date="2015" name="Nature">
        <title>Complex archaea that bridge the gap between prokaryotes and eukaryotes.</title>
        <authorList>
            <person name="Spang A."/>
            <person name="Saw J.H."/>
            <person name="Jorgensen S.L."/>
            <person name="Zaremba-Niedzwiedzka K."/>
            <person name="Martijn J."/>
            <person name="Lind A.E."/>
            <person name="van Eijk R."/>
            <person name="Schleper C."/>
            <person name="Guy L."/>
            <person name="Ettema T.J."/>
        </authorList>
    </citation>
    <scope>NUCLEOTIDE SEQUENCE</scope>
</reference>
<evidence type="ECO:0000313" key="1">
    <source>
        <dbReference type="EMBL" id="KKM67133.1"/>
    </source>
</evidence>
<dbReference type="EMBL" id="LAZR01010404">
    <property type="protein sequence ID" value="KKM67133.1"/>
    <property type="molecule type" value="Genomic_DNA"/>
</dbReference>
<dbReference type="AlphaFoldDB" id="A0A0F9JC45"/>
<organism evidence="1">
    <name type="scientific">marine sediment metagenome</name>
    <dbReference type="NCBI Taxonomy" id="412755"/>
    <lineage>
        <taxon>unclassified sequences</taxon>
        <taxon>metagenomes</taxon>
        <taxon>ecological metagenomes</taxon>
    </lineage>
</organism>